<dbReference type="EMBL" id="JAPMLD010000001">
    <property type="protein sequence ID" value="MDW4822508.1"/>
    <property type="molecule type" value="Genomic_DNA"/>
</dbReference>
<dbReference type="Pfam" id="PF20102">
    <property type="entry name" value="DUF6492"/>
    <property type="match status" value="1"/>
</dbReference>
<evidence type="ECO:0000313" key="1">
    <source>
        <dbReference type="EMBL" id="MDR8524426.1"/>
    </source>
</evidence>
<evidence type="ECO:0000313" key="2">
    <source>
        <dbReference type="EMBL" id="MDW4822508.1"/>
    </source>
</evidence>
<protein>
    <submittedName>
        <fullName evidence="1">DUF6492 family protein</fullName>
    </submittedName>
</protein>
<dbReference type="Proteomes" id="UP001259340">
    <property type="component" value="Unassembled WGS sequence"/>
</dbReference>
<dbReference type="EMBL" id="JAPMLE010000001">
    <property type="protein sequence ID" value="MDR8524426.1"/>
    <property type="molecule type" value="Genomic_DNA"/>
</dbReference>
<evidence type="ECO:0000313" key="3">
    <source>
        <dbReference type="Proteomes" id="UP001259340"/>
    </source>
</evidence>
<dbReference type="Proteomes" id="UP001271263">
    <property type="component" value="Unassembled WGS sequence"/>
</dbReference>
<sequence>MNKFPCVLVAEISVINTLKLAVNGLSKHSDVSRIDIIVPDNQIDDFRIVFSNMDVRVINESELISIENINKIKSELGLMSHRTGWYLQQFLKWEYAKYIDEPFYLIWDADTVLLKEYMFFNKNSPVFNLAKEYHKPYFLTIEKLIKIKKQIKSSFISQYMVIDVSLLNNLTEEISKANSEKIDWYLTVIKLLDKNNPSEFSEYETYGNYIMTLQHSSPPTLNRDKWFRYGSEILNPTVDTSLDELKKSFKGYQYVAFERHSSSFLKYISAHALRFFRV</sequence>
<accession>A0AAW8NQE0</accession>
<name>A0AAW8NQE0_9GAMM</name>
<reference evidence="2 4" key="1">
    <citation type="journal article" date="2022" name="bioRxiv">
        <title>Prophages regulate Shewanella fidelis 3313 motility and biofilm formation: implications for gut colonization dynamics in Ciona robusta.</title>
        <authorList>
            <person name="Natarajan O."/>
            <person name="Gibboney S.L."/>
            <person name="Young M.N."/>
            <person name="Lim S.J."/>
            <person name="Pluta N."/>
            <person name="Atkinson C.G."/>
            <person name="Leigh B.A."/>
            <person name="Liberti A."/>
            <person name="Kees E.D."/>
            <person name="Breitbart M."/>
            <person name="Gralnick J.A."/>
            <person name="Dishaw L.J."/>
        </authorList>
    </citation>
    <scope>NUCLEOTIDE SEQUENCE [LARGE SCALE GENOMIC DNA]</scope>
    <source>
        <strain evidence="2 4">JG4066</strain>
    </source>
</reference>
<dbReference type="InterPro" id="IPR045499">
    <property type="entry name" value="DUF6492"/>
</dbReference>
<dbReference type="RefSeq" id="WP_310655031.1">
    <property type="nucleotide sequence ID" value="NZ_JAPMLA010000008.1"/>
</dbReference>
<keyword evidence="4" id="KW-1185">Reference proteome</keyword>
<organism evidence="1 3">
    <name type="scientific">Shewanella fidelis</name>
    <dbReference type="NCBI Taxonomy" id="173509"/>
    <lineage>
        <taxon>Bacteria</taxon>
        <taxon>Pseudomonadati</taxon>
        <taxon>Pseudomonadota</taxon>
        <taxon>Gammaproteobacteria</taxon>
        <taxon>Alteromonadales</taxon>
        <taxon>Shewanellaceae</taxon>
        <taxon>Shewanella</taxon>
    </lineage>
</organism>
<gene>
    <name evidence="1" type="ORF">OS133_12400</name>
    <name evidence="2" type="ORF">OS134_00260</name>
</gene>
<proteinExistence type="predicted"/>
<evidence type="ECO:0000313" key="4">
    <source>
        <dbReference type="Proteomes" id="UP001271263"/>
    </source>
</evidence>
<reference evidence="1" key="2">
    <citation type="submission" date="2022-11" db="EMBL/GenBank/DDBJ databases">
        <title>Prophages regulate Shewanella fidelis motility and biofilm formation: implications for gut colonization dynamics in Ciona robusta.</title>
        <authorList>
            <person name="Natarajan O."/>
            <person name="Gibboney S.L."/>
            <person name="Young M.N."/>
            <person name="Lim S.J."/>
            <person name="Pluta N."/>
            <person name="Atkinson C.G.F."/>
            <person name="Leigh B.A."/>
            <person name="Liberti A."/>
            <person name="Kees E."/>
            <person name="Breitbart M."/>
            <person name="Gralnick J."/>
            <person name="Dishaw L.J."/>
        </authorList>
    </citation>
    <scope>NUCLEOTIDE SEQUENCE</scope>
    <source>
        <strain evidence="1">3313</strain>
    </source>
</reference>
<dbReference type="AlphaFoldDB" id="A0AAW8NQE0"/>
<comment type="caution">
    <text evidence="1">The sequence shown here is derived from an EMBL/GenBank/DDBJ whole genome shotgun (WGS) entry which is preliminary data.</text>
</comment>